<dbReference type="Pfam" id="PF09851">
    <property type="entry name" value="SHOCT"/>
    <property type="match status" value="1"/>
</dbReference>
<keyword evidence="4" id="KW-1185">Reference proteome</keyword>
<accession>A0A0J6YD45</accession>
<evidence type="ECO:0000313" key="3">
    <source>
        <dbReference type="EMBL" id="KMO70761.1"/>
    </source>
</evidence>
<dbReference type="InterPro" id="IPR018649">
    <property type="entry name" value="SHOCT"/>
</dbReference>
<feature type="transmembrane region" description="Helical" evidence="1">
    <location>
        <begin position="20"/>
        <end position="45"/>
    </location>
</feature>
<protein>
    <recommendedName>
        <fullName evidence="2">SHOCT domain-containing protein</fullName>
    </recommendedName>
</protein>
<comment type="caution">
    <text evidence="3">The sequence shown here is derived from an EMBL/GenBank/DDBJ whole genome shotgun (WGS) entry which is preliminary data.</text>
</comment>
<keyword evidence="1" id="KW-1133">Transmembrane helix</keyword>
<gene>
    <name evidence="3" type="ORF">MCHLDSM_05654</name>
</gene>
<evidence type="ECO:0000256" key="1">
    <source>
        <dbReference type="SAM" id="Phobius"/>
    </source>
</evidence>
<name>A0A0J6YD45_9MYCO</name>
<dbReference type="RefSeq" id="WP_048472688.1">
    <property type="nucleotide sequence ID" value="NZ_JYNL01000064.1"/>
</dbReference>
<feature type="domain" description="SHOCT" evidence="2">
    <location>
        <begin position="65"/>
        <end position="88"/>
    </location>
</feature>
<dbReference type="PATRIC" id="fig|37916.4.peg.5665"/>
<keyword evidence="1" id="KW-0472">Membrane</keyword>
<dbReference type="Proteomes" id="UP000036513">
    <property type="component" value="Unassembled WGS sequence"/>
</dbReference>
<organism evidence="3 4">
    <name type="scientific">Mycolicibacterium chlorophenolicum</name>
    <dbReference type="NCBI Taxonomy" id="37916"/>
    <lineage>
        <taxon>Bacteria</taxon>
        <taxon>Bacillati</taxon>
        <taxon>Actinomycetota</taxon>
        <taxon>Actinomycetes</taxon>
        <taxon>Mycobacteriales</taxon>
        <taxon>Mycobacteriaceae</taxon>
        <taxon>Mycolicibacterium</taxon>
    </lineage>
</organism>
<sequence>MYDGDGWMWDHGCGWGWGGWILMGLLMVVFWAVVITLVVLAIRYFTADRSSARTGWPGLGPNRAEDLLAERFARGEIDEDEFRRRMALLHEHR</sequence>
<dbReference type="AlphaFoldDB" id="A0A0J6YD45"/>
<reference evidence="3 4" key="1">
    <citation type="journal article" date="2015" name="Genome Biol. Evol.">
        <title>Characterization of Three Mycobacterium spp. with Potential Use in Bioremediation by Genome Sequencing and Comparative Genomics.</title>
        <authorList>
            <person name="Das S."/>
            <person name="Pettersson B.M."/>
            <person name="Behra P.R."/>
            <person name="Ramesh M."/>
            <person name="Dasgupta S."/>
            <person name="Bhattacharya A."/>
            <person name="Kirsebom L.A."/>
        </authorList>
    </citation>
    <scope>NUCLEOTIDE SEQUENCE [LARGE SCALE GENOMIC DNA]</scope>
    <source>
        <strain evidence="3 4">DSM 43826</strain>
    </source>
</reference>
<evidence type="ECO:0000313" key="4">
    <source>
        <dbReference type="Proteomes" id="UP000036513"/>
    </source>
</evidence>
<keyword evidence="1" id="KW-0812">Transmembrane</keyword>
<dbReference type="STRING" id="37916.MCHLDSM_05654"/>
<proteinExistence type="predicted"/>
<evidence type="ECO:0000259" key="2">
    <source>
        <dbReference type="Pfam" id="PF09851"/>
    </source>
</evidence>
<dbReference type="EMBL" id="JYNL01000064">
    <property type="protein sequence ID" value="KMO70761.1"/>
    <property type="molecule type" value="Genomic_DNA"/>
</dbReference>